<evidence type="ECO:0000256" key="1">
    <source>
        <dbReference type="SAM" id="MobiDB-lite"/>
    </source>
</evidence>
<dbReference type="PANTHER" id="PTHR11505">
    <property type="entry name" value="L1 TRANSPOSABLE ELEMENT-RELATED"/>
    <property type="match status" value="1"/>
</dbReference>
<name>A0AAD1QXV3_PELCU</name>
<dbReference type="Gene3D" id="3.30.70.1820">
    <property type="entry name" value="L1 transposable element, RRM domain"/>
    <property type="match status" value="1"/>
</dbReference>
<protein>
    <submittedName>
        <fullName evidence="2">Uncharacterized protein</fullName>
    </submittedName>
</protein>
<keyword evidence="3" id="KW-1185">Reference proteome</keyword>
<feature type="compositionally biased region" description="Low complexity" evidence="1">
    <location>
        <begin position="42"/>
        <end position="62"/>
    </location>
</feature>
<evidence type="ECO:0000313" key="2">
    <source>
        <dbReference type="EMBL" id="CAH2219776.1"/>
    </source>
</evidence>
<reference evidence="2" key="1">
    <citation type="submission" date="2022-03" db="EMBL/GenBank/DDBJ databases">
        <authorList>
            <person name="Alioto T."/>
            <person name="Alioto T."/>
            <person name="Gomez Garrido J."/>
        </authorList>
    </citation>
    <scope>NUCLEOTIDE SEQUENCE</scope>
</reference>
<dbReference type="EMBL" id="OW240912">
    <property type="protein sequence ID" value="CAH2219776.1"/>
    <property type="molecule type" value="Genomic_DNA"/>
</dbReference>
<dbReference type="AlphaFoldDB" id="A0AAD1QXV3"/>
<organism evidence="2 3">
    <name type="scientific">Pelobates cultripes</name>
    <name type="common">Western spadefoot toad</name>
    <dbReference type="NCBI Taxonomy" id="61616"/>
    <lineage>
        <taxon>Eukaryota</taxon>
        <taxon>Metazoa</taxon>
        <taxon>Chordata</taxon>
        <taxon>Craniata</taxon>
        <taxon>Vertebrata</taxon>
        <taxon>Euteleostomi</taxon>
        <taxon>Amphibia</taxon>
        <taxon>Batrachia</taxon>
        <taxon>Anura</taxon>
        <taxon>Pelobatoidea</taxon>
        <taxon>Pelobatidae</taxon>
        <taxon>Pelobates</taxon>
    </lineage>
</organism>
<feature type="region of interest" description="Disordered" evidence="1">
    <location>
        <begin position="1"/>
        <end position="67"/>
    </location>
</feature>
<proteinExistence type="predicted"/>
<sequence>MATKRTKAQVSSTPSSHPLPSKTSLRRFFTEKQETDMRSKMAAAEKSPASSAPASPAPSESSTEGTDIKSILTQLPSKLDLEAMFSKMERSFGDKLQSLHEEVSHIGNRVQLLEEGGETIALQIHNMQTLQQTQNEALIFLQRKIEDLDNRGRRNNLRIRGIPEAPEGTNENITQTLTNLFNQHLGRPVDTPIKLDRAHRAIRPKVLANETPRDIICRIHHFPIKEMILQKAKQIRDITFSDRKVQIFQDLAQSTLIARRALRPITKALSDRNIRFHWAYPFSLVVNRPREDALDINSGGCLDVPTSSGHTYRCGGRLDWPIHGTGQAIVLEGQMAAQPQETREAGSLRKRTAHDTKRKCHETDLIDLLYPFTLLKMPKTQRRLPQSTPS</sequence>
<feature type="compositionally biased region" description="Polar residues" evidence="1">
    <location>
        <begin position="8"/>
        <end position="23"/>
    </location>
</feature>
<evidence type="ECO:0000313" key="3">
    <source>
        <dbReference type="Proteomes" id="UP001295444"/>
    </source>
</evidence>
<accession>A0AAD1QXV3</accession>
<dbReference type="Proteomes" id="UP001295444">
    <property type="component" value="Chromosome 01"/>
</dbReference>
<feature type="compositionally biased region" description="Basic and acidic residues" evidence="1">
    <location>
        <begin position="28"/>
        <end position="39"/>
    </location>
</feature>
<dbReference type="InterPro" id="IPR004244">
    <property type="entry name" value="Transposase_22"/>
</dbReference>
<gene>
    <name evidence="2" type="ORF">PECUL_23A023522</name>
</gene>